<sequence length="355" mass="41832">MHSAIPWSSDGPKHSTSRVQRAWTISIFVVLIGANVTRLYTISDLCLIPHMPFTRPEPFESAVEGPEAVKCRRSKRKLPEQQLYIHPSHRQRRAARTATAGATCEQPKYFRIFSLPLELREMIYKHLDGIIQCPRLCKNSRNANRNIYTMDQDDKARKQSHVTLFYAFSLPTFARVNNQAREEITYLFLRLNTFAVEFQACSWRFWKTFGKFRLGQLEEPCACTKAYRARIRRSSELQRTRPHERLCEDIRREYARKLHSDMINEIHYSYLFIRLSRDGRSLNLATSTKLDQLEVDMINRVANNIVPSKVGVKQRIRPQDLWKFICLFKSWDRYLRDESGPAQRNYREPFPLNPS</sequence>
<dbReference type="RefSeq" id="XP_033603961.1">
    <property type="nucleotide sequence ID" value="XM_033739540.1"/>
</dbReference>
<accession>A0A6A6WHG0</accession>
<dbReference type="Proteomes" id="UP000799437">
    <property type="component" value="Unassembled WGS sequence"/>
</dbReference>
<evidence type="ECO:0000313" key="2">
    <source>
        <dbReference type="Proteomes" id="UP000799437"/>
    </source>
</evidence>
<gene>
    <name evidence="1" type="ORF">EJ05DRAFT_174362</name>
</gene>
<reference evidence="1" key="1">
    <citation type="journal article" date="2020" name="Stud. Mycol.">
        <title>101 Dothideomycetes genomes: a test case for predicting lifestyles and emergence of pathogens.</title>
        <authorList>
            <person name="Haridas S."/>
            <person name="Albert R."/>
            <person name="Binder M."/>
            <person name="Bloem J."/>
            <person name="Labutti K."/>
            <person name="Salamov A."/>
            <person name="Andreopoulos B."/>
            <person name="Baker S."/>
            <person name="Barry K."/>
            <person name="Bills G."/>
            <person name="Bluhm B."/>
            <person name="Cannon C."/>
            <person name="Castanera R."/>
            <person name="Culley D."/>
            <person name="Daum C."/>
            <person name="Ezra D."/>
            <person name="Gonzalez J."/>
            <person name="Henrissat B."/>
            <person name="Kuo A."/>
            <person name="Liang C."/>
            <person name="Lipzen A."/>
            <person name="Lutzoni F."/>
            <person name="Magnuson J."/>
            <person name="Mondo S."/>
            <person name="Nolan M."/>
            <person name="Ohm R."/>
            <person name="Pangilinan J."/>
            <person name="Park H.-J."/>
            <person name="Ramirez L."/>
            <person name="Alfaro M."/>
            <person name="Sun H."/>
            <person name="Tritt A."/>
            <person name="Yoshinaga Y."/>
            <person name="Zwiers L.-H."/>
            <person name="Turgeon B."/>
            <person name="Goodwin S."/>
            <person name="Spatafora J."/>
            <person name="Crous P."/>
            <person name="Grigoriev I."/>
        </authorList>
    </citation>
    <scope>NUCLEOTIDE SEQUENCE</scope>
    <source>
        <strain evidence="1">CBS 121739</strain>
    </source>
</reference>
<protein>
    <submittedName>
        <fullName evidence="1">Uncharacterized protein</fullName>
    </submittedName>
</protein>
<evidence type="ECO:0000313" key="1">
    <source>
        <dbReference type="EMBL" id="KAF2761510.1"/>
    </source>
</evidence>
<organism evidence="1 2">
    <name type="scientific">Pseudovirgaria hyperparasitica</name>
    <dbReference type="NCBI Taxonomy" id="470096"/>
    <lineage>
        <taxon>Eukaryota</taxon>
        <taxon>Fungi</taxon>
        <taxon>Dikarya</taxon>
        <taxon>Ascomycota</taxon>
        <taxon>Pezizomycotina</taxon>
        <taxon>Dothideomycetes</taxon>
        <taxon>Dothideomycetes incertae sedis</taxon>
        <taxon>Acrospermales</taxon>
        <taxon>Acrospermaceae</taxon>
        <taxon>Pseudovirgaria</taxon>
    </lineage>
</organism>
<keyword evidence="2" id="KW-1185">Reference proteome</keyword>
<name>A0A6A6WHG0_9PEZI</name>
<dbReference type="GeneID" id="54480594"/>
<proteinExistence type="predicted"/>
<dbReference type="AlphaFoldDB" id="A0A6A6WHG0"/>
<dbReference type="EMBL" id="ML996566">
    <property type="protein sequence ID" value="KAF2761510.1"/>
    <property type="molecule type" value="Genomic_DNA"/>
</dbReference>